<reference evidence="2" key="2">
    <citation type="submission" date="2021-02" db="EMBL/GenBank/DDBJ databases">
        <authorList>
            <person name="Kimball J.A."/>
            <person name="Haas M.W."/>
            <person name="Macchietto M."/>
            <person name="Kono T."/>
            <person name="Duquette J."/>
            <person name="Shao M."/>
        </authorList>
    </citation>
    <scope>NUCLEOTIDE SEQUENCE</scope>
    <source>
        <tissue evidence="2">Fresh leaf tissue</tissue>
    </source>
</reference>
<dbReference type="EMBL" id="JAAALK010000290">
    <property type="protein sequence ID" value="KAG8048031.1"/>
    <property type="molecule type" value="Genomic_DNA"/>
</dbReference>
<evidence type="ECO:0000313" key="2">
    <source>
        <dbReference type="EMBL" id="KAG8048031.1"/>
    </source>
</evidence>
<reference evidence="2" key="1">
    <citation type="journal article" date="2021" name="bioRxiv">
        <title>Whole Genome Assembly and Annotation of Northern Wild Rice, Zizania palustris L., Supports a Whole Genome Duplication in the Zizania Genus.</title>
        <authorList>
            <person name="Haas M."/>
            <person name="Kono T."/>
            <person name="Macchietto M."/>
            <person name="Millas R."/>
            <person name="McGilp L."/>
            <person name="Shao M."/>
            <person name="Duquette J."/>
            <person name="Hirsch C.N."/>
            <person name="Kimball J."/>
        </authorList>
    </citation>
    <scope>NUCLEOTIDE SEQUENCE</scope>
    <source>
        <tissue evidence="2">Fresh leaf tissue</tissue>
    </source>
</reference>
<evidence type="ECO:0000256" key="1">
    <source>
        <dbReference type="SAM" id="MobiDB-lite"/>
    </source>
</evidence>
<sequence length="159" mass="17570">MGNKGSRRLAAGGLAMATLARGEAEAQCGFGSKGAVAWWRAWAAALGNAAWRRRWCAARRGDSVEEGAAWHRREEEARRRCSGVASARVAAAQRQPRRRRRTMGAGAGEQRRGVAMGRRRVVAAGGTVQRRLRAAFSAWEREEAMDGFYRGRRLGKMER</sequence>
<name>A0A8J5V5C0_ZIZPA</name>
<dbReference type="Proteomes" id="UP000729402">
    <property type="component" value="Unassembled WGS sequence"/>
</dbReference>
<keyword evidence="3" id="KW-1185">Reference proteome</keyword>
<protein>
    <submittedName>
        <fullName evidence="2">Uncharacterized protein</fullName>
    </submittedName>
</protein>
<organism evidence="2 3">
    <name type="scientific">Zizania palustris</name>
    <name type="common">Northern wild rice</name>
    <dbReference type="NCBI Taxonomy" id="103762"/>
    <lineage>
        <taxon>Eukaryota</taxon>
        <taxon>Viridiplantae</taxon>
        <taxon>Streptophyta</taxon>
        <taxon>Embryophyta</taxon>
        <taxon>Tracheophyta</taxon>
        <taxon>Spermatophyta</taxon>
        <taxon>Magnoliopsida</taxon>
        <taxon>Liliopsida</taxon>
        <taxon>Poales</taxon>
        <taxon>Poaceae</taxon>
        <taxon>BOP clade</taxon>
        <taxon>Oryzoideae</taxon>
        <taxon>Oryzeae</taxon>
        <taxon>Zizaniinae</taxon>
        <taxon>Zizania</taxon>
    </lineage>
</organism>
<gene>
    <name evidence="2" type="ORF">GUJ93_ZPchr0008g13405</name>
</gene>
<feature type="region of interest" description="Disordered" evidence="1">
    <location>
        <begin position="84"/>
        <end position="112"/>
    </location>
</feature>
<feature type="compositionally biased region" description="Low complexity" evidence="1">
    <location>
        <begin position="84"/>
        <end position="94"/>
    </location>
</feature>
<accession>A0A8J5V5C0</accession>
<evidence type="ECO:0000313" key="3">
    <source>
        <dbReference type="Proteomes" id="UP000729402"/>
    </source>
</evidence>
<comment type="caution">
    <text evidence="2">The sequence shown here is derived from an EMBL/GenBank/DDBJ whole genome shotgun (WGS) entry which is preliminary data.</text>
</comment>
<dbReference type="AlphaFoldDB" id="A0A8J5V5C0"/>
<proteinExistence type="predicted"/>